<dbReference type="FunFam" id="1.20.140.10:FF:000007">
    <property type="entry name" value="Acyl-coenzyme A oxidase"/>
    <property type="match status" value="1"/>
</dbReference>
<dbReference type="Pfam" id="PF22924">
    <property type="entry name" value="ACOX_C_alpha1"/>
    <property type="match status" value="1"/>
</dbReference>
<feature type="binding site" evidence="13">
    <location>
        <position position="231"/>
    </location>
    <ligand>
        <name>FAD</name>
        <dbReference type="ChEBI" id="CHEBI:57692"/>
    </ligand>
</feature>
<dbReference type="InterPro" id="IPR036250">
    <property type="entry name" value="AcylCo_DH-like_C"/>
</dbReference>
<evidence type="ECO:0000256" key="7">
    <source>
        <dbReference type="ARBA" id="ARBA00022832"/>
    </source>
</evidence>
<dbReference type="GO" id="GO:0071949">
    <property type="term" value="F:FAD binding"/>
    <property type="evidence" value="ECO:0007669"/>
    <property type="project" value="InterPro"/>
</dbReference>
<dbReference type="Pfam" id="PF01756">
    <property type="entry name" value="ACOX"/>
    <property type="match status" value="1"/>
</dbReference>
<accession>A0A3B0KM45</accession>
<dbReference type="AlphaFoldDB" id="A0A3B0KM45"/>
<keyword evidence="10" id="KW-0576">Peroxisome</keyword>
<dbReference type="Gene3D" id="2.40.110.10">
    <property type="entry name" value="Butyryl-CoA Dehydrogenase, subunit A, domain 2"/>
    <property type="match status" value="1"/>
</dbReference>
<keyword evidence="8" id="KW-0560">Oxidoreductase</keyword>
<keyword evidence="5 11" id="KW-0285">Flavoprotein</keyword>
<evidence type="ECO:0000256" key="6">
    <source>
        <dbReference type="ARBA" id="ARBA00022827"/>
    </source>
</evidence>
<reference evidence="18" key="1">
    <citation type="submission" date="2018-01" db="EMBL/GenBank/DDBJ databases">
        <authorList>
            <person name="Alioto T."/>
            <person name="Alioto T."/>
        </authorList>
    </citation>
    <scope>NUCLEOTIDE SEQUENCE [LARGE SCALE GENOMIC DNA]</scope>
</reference>
<dbReference type="InterPro" id="IPR046373">
    <property type="entry name" value="Acyl-CoA_Oxase/DH_mid-dom_sf"/>
</dbReference>
<evidence type="ECO:0000256" key="5">
    <source>
        <dbReference type="ARBA" id="ARBA00022630"/>
    </source>
</evidence>
<dbReference type="PANTHER" id="PTHR10909:SF390">
    <property type="entry name" value="PEROXISOMAL ACYL-COENZYME A OXIDASE 3"/>
    <property type="match status" value="1"/>
</dbReference>
<comment type="pathway">
    <text evidence="3">Lipid metabolism.</text>
</comment>
<dbReference type="OrthoDB" id="538336at2759"/>
<dbReference type="PIRSF" id="PIRSF000168">
    <property type="entry name" value="Acyl-CoA_oxidase"/>
    <property type="match status" value="1"/>
</dbReference>
<keyword evidence="9" id="KW-0443">Lipid metabolism</keyword>
<evidence type="ECO:0000256" key="1">
    <source>
        <dbReference type="ARBA" id="ARBA00001974"/>
    </source>
</evidence>
<feature type="domain" description="Acyl-CoA oxidase C-alpha1" evidence="16">
    <location>
        <begin position="335"/>
        <end position="496"/>
    </location>
</feature>
<dbReference type="GO" id="GO:0005777">
    <property type="term" value="C:peroxisome"/>
    <property type="evidence" value="ECO:0007669"/>
    <property type="project" value="UniProtKB-SubCell"/>
</dbReference>
<keyword evidence="7" id="KW-0276">Fatty acid metabolism</keyword>
<evidence type="ECO:0000256" key="8">
    <source>
        <dbReference type="ARBA" id="ARBA00023002"/>
    </source>
</evidence>
<evidence type="ECO:0000256" key="10">
    <source>
        <dbReference type="ARBA" id="ARBA00023140"/>
    </source>
</evidence>
<evidence type="ECO:0000256" key="2">
    <source>
        <dbReference type="ARBA" id="ARBA00004275"/>
    </source>
</evidence>
<evidence type="ECO:0000256" key="9">
    <source>
        <dbReference type="ARBA" id="ARBA00023098"/>
    </source>
</evidence>
<evidence type="ECO:0000256" key="4">
    <source>
        <dbReference type="ARBA" id="ARBA00006288"/>
    </source>
</evidence>
<name>A0A3B0KM45_DROGU</name>
<dbReference type="SUPFAM" id="SSF56645">
    <property type="entry name" value="Acyl-CoA dehydrogenase NM domain-like"/>
    <property type="match status" value="1"/>
</dbReference>
<dbReference type="PANTHER" id="PTHR10909">
    <property type="entry name" value="ELECTRON TRANSPORT OXIDOREDUCTASE"/>
    <property type="match status" value="1"/>
</dbReference>
<comment type="similarity">
    <text evidence="4 11">Belongs to the acyl-CoA oxidase family.</text>
</comment>
<protein>
    <recommendedName>
        <fullName evidence="11">Acyl-coenzyme A oxidase</fullName>
    </recommendedName>
</protein>
<dbReference type="GO" id="GO:0005504">
    <property type="term" value="F:fatty acid binding"/>
    <property type="evidence" value="ECO:0007669"/>
    <property type="project" value="TreeGrafter"/>
</dbReference>
<organism evidence="17 18">
    <name type="scientific">Drosophila guanche</name>
    <name type="common">Fruit fly</name>
    <dbReference type="NCBI Taxonomy" id="7266"/>
    <lineage>
        <taxon>Eukaryota</taxon>
        <taxon>Metazoa</taxon>
        <taxon>Ecdysozoa</taxon>
        <taxon>Arthropoda</taxon>
        <taxon>Hexapoda</taxon>
        <taxon>Insecta</taxon>
        <taxon>Pterygota</taxon>
        <taxon>Neoptera</taxon>
        <taxon>Endopterygota</taxon>
        <taxon>Diptera</taxon>
        <taxon>Brachycera</taxon>
        <taxon>Muscomorpha</taxon>
        <taxon>Ephydroidea</taxon>
        <taxon>Drosophilidae</taxon>
        <taxon>Drosophila</taxon>
        <taxon>Sophophora</taxon>
    </lineage>
</organism>
<sequence>MVAINAEDDKKSADNQINEILTSLSDYYSGEDNGQQAGNLFDDKKIFPEFRSGPLDAYRQKASFCYKRMNVLLEGEEHIRLKHKVWQWMEQHPDYQREPEVATLERTRELANKRQHLLWEQHFFGVNEYLGTPHLLLAFGQAIFSYDFSTSVKFGLSNGMFPSTLVSNGSGRLGKYIAKISDNKILGAYALTEFSHGTNALGMRTRATYDLKTKEFIIHTPDFEASKCWVGNLGKTCTHAIVYAQLFVPDDKHQGLQAFLVPIRDERTLLPFPGVTVGDMGEKIGLNGIDNGFVSFNQYRIPKANLLSKTGDIDAQGNYNSPIKDERKRLGASLGALSQGRVNITAITYVALSKAVSIATRYSASRRQFGPNSSQTEWPVIEYQSQQYRLIPHLATTIALRVATLWIGKENVDMTMKGFTGEDTSKAGMEIHAISSALKPVATWAARDGIQECREACGGHGYLKSAGLGDLRNDNDANCTYEGENNTLIQQASNWLISLRRGNADFVAVSPLETVSFLSDINGILQSKAEERTPAQALDANNLLKALNWLTAWQLETTVKRAEQLQREGKDAFETRNNIQVFAAQKLSIIYGERTIYYVFYKFVNSLPASAEKQVLEQLLSFYGAHLVTKYSAIFYHGGYFRDSPHIELYQQGILQLLPVLKDEAIGLIDAIAPTDFILNSPLGMSDGNIYQHLQKTIVSTPGVFERPEWWRDVTYKDYLKRAKL</sequence>
<comment type="subcellular location">
    <subcellularLocation>
        <location evidence="2">Peroxisome</location>
    </subcellularLocation>
</comment>
<proteinExistence type="inferred from homology"/>
<evidence type="ECO:0000259" key="15">
    <source>
        <dbReference type="Pfam" id="PF02770"/>
    </source>
</evidence>
<dbReference type="InterPro" id="IPR055060">
    <property type="entry name" value="ACOX_C_alpha1"/>
</dbReference>
<evidence type="ECO:0000259" key="16">
    <source>
        <dbReference type="Pfam" id="PF22924"/>
    </source>
</evidence>
<evidence type="ECO:0000256" key="3">
    <source>
        <dbReference type="ARBA" id="ARBA00005189"/>
    </source>
</evidence>
<dbReference type="SUPFAM" id="SSF47203">
    <property type="entry name" value="Acyl-CoA dehydrogenase C-terminal domain-like"/>
    <property type="match status" value="2"/>
</dbReference>
<feature type="domain" description="Acyl-CoA oxidase C-terminal" evidence="14">
    <location>
        <begin position="540"/>
        <end position="715"/>
    </location>
</feature>
<keyword evidence="18" id="KW-1185">Reference proteome</keyword>
<dbReference type="FunFam" id="2.40.110.10:FF:000005">
    <property type="entry name" value="Acyl-coenzyme A oxidase"/>
    <property type="match status" value="1"/>
</dbReference>
<dbReference type="EMBL" id="OUUW01000010">
    <property type="protein sequence ID" value="SPP86171.1"/>
    <property type="molecule type" value="Genomic_DNA"/>
</dbReference>
<comment type="cofactor">
    <cofactor evidence="1">
        <name>FAD</name>
        <dbReference type="ChEBI" id="CHEBI:57692"/>
    </cofactor>
</comment>
<dbReference type="Pfam" id="PF02770">
    <property type="entry name" value="Acyl-CoA_dh_M"/>
    <property type="match status" value="1"/>
</dbReference>
<dbReference type="InterPro" id="IPR012258">
    <property type="entry name" value="Acyl-CoA_oxidase"/>
</dbReference>
<evidence type="ECO:0000256" key="13">
    <source>
        <dbReference type="PIRSR" id="PIRSR000168-2"/>
    </source>
</evidence>
<evidence type="ECO:0000256" key="11">
    <source>
        <dbReference type="PIRNR" id="PIRNR000168"/>
    </source>
</evidence>
<feature type="binding site" evidence="13">
    <location>
        <position position="192"/>
    </location>
    <ligand>
        <name>FAD</name>
        <dbReference type="ChEBI" id="CHEBI:57692"/>
    </ligand>
</feature>
<evidence type="ECO:0000313" key="18">
    <source>
        <dbReference type="Proteomes" id="UP000268350"/>
    </source>
</evidence>
<dbReference type="Proteomes" id="UP000268350">
    <property type="component" value="Unassembled WGS sequence"/>
</dbReference>
<evidence type="ECO:0000259" key="14">
    <source>
        <dbReference type="Pfam" id="PF01756"/>
    </source>
</evidence>
<dbReference type="GO" id="GO:0055088">
    <property type="term" value="P:lipid homeostasis"/>
    <property type="evidence" value="ECO:0007669"/>
    <property type="project" value="TreeGrafter"/>
</dbReference>
<evidence type="ECO:0000313" key="17">
    <source>
        <dbReference type="EMBL" id="SPP86171.1"/>
    </source>
</evidence>
<dbReference type="InterPro" id="IPR006091">
    <property type="entry name" value="Acyl-CoA_Oxase/DH_mid-dom"/>
</dbReference>
<dbReference type="InterPro" id="IPR009100">
    <property type="entry name" value="AcylCoA_DH/oxidase_NM_dom_sf"/>
</dbReference>
<keyword evidence="6 11" id="KW-0274">FAD</keyword>
<dbReference type="GO" id="GO:0016402">
    <property type="term" value="F:pristanoyl-CoA oxidase activity"/>
    <property type="evidence" value="ECO:0007669"/>
    <property type="project" value="TreeGrafter"/>
</dbReference>
<dbReference type="FunFam" id="1.20.140.10:FF:000010">
    <property type="entry name" value="Acyl-coenzyme A oxidase"/>
    <property type="match status" value="1"/>
</dbReference>
<feature type="domain" description="Acyl-CoA oxidase/dehydrogenase middle" evidence="15">
    <location>
        <begin position="188"/>
        <end position="298"/>
    </location>
</feature>
<gene>
    <name evidence="17" type="ORF">DGUA_6G004803</name>
</gene>
<evidence type="ECO:0000256" key="12">
    <source>
        <dbReference type="PIRSR" id="PIRSR000168-1"/>
    </source>
</evidence>
<dbReference type="STRING" id="7266.A0A3B0KM45"/>
<dbReference type="GO" id="GO:0033540">
    <property type="term" value="P:fatty acid beta-oxidation using acyl-CoA oxidase"/>
    <property type="evidence" value="ECO:0007669"/>
    <property type="project" value="TreeGrafter"/>
</dbReference>
<dbReference type="InterPro" id="IPR002655">
    <property type="entry name" value="Acyl-CoA_oxidase_C"/>
</dbReference>
<feature type="active site" description="Proton acceptor" evidence="12">
    <location>
        <position position="482"/>
    </location>
</feature>
<dbReference type="Gene3D" id="1.20.140.10">
    <property type="entry name" value="Butyryl-CoA Dehydrogenase, subunit A, domain 3"/>
    <property type="match status" value="2"/>
</dbReference>